<dbReference type="RefSeq" id="WP_146517191.1">
    <property type="nucleotide sequence ID" value="NZ_SJPI01000003.1"/>
</dbReference>
<dbReference type="Proteomes" id="UP000316598">
    <property type="component" value="Unassembled WGS sequence"/>
</dbReference>
<dbReference type="Gene3D" id="3.30.300.30">
    <property type="match status" value="1"/>
</dbReference>
<reference evidence="4 5" key="1">
    <citation type="submission" date="2019-02" db="EMBL/GenBank/DDBJ databases">
        <title>Deep-cultivation of Planctomycetes and their phenomic and genomic characterization uncovers novel biology.</title>
        <authorList>
            <person name="Wiegand S."/>
            <person name="Jogler M."/>
            <person name="Boedeker C."/>
            <person name="Pinto D."/>
            <person name="Vollmers J."/>
            <person name="Rivas-Marin E."/>
            <person name="Kohn T."/>
            <person name="Peeters S.H."/>
            <person name="Heuer A."/>
            <person name="Rast P."/>
            <person name="Oberbeckmann S."/>
            <person name="Bunk B."/>
            <person name="Jeske O."/>
            <person name="Meyerdierks A."/>
            <person name="Storesund J.E."/>
            <person name="Kallscheuer N."/>
            <person name="Luecker S."/>
            <person name="Lage O.M."/>
            <person name="Pohl T."/>
            <person name="Merkel B.J."/>
            <person name="Hornburger P."/>
            <person name="Mueller R.-W."/>
            <person name="Bruemmer F."/>
            <person name="Labrenz M."/>
            <person name="Spormann A.M."/>
            <person name="Op Den Camp H."/>
            <person name="Overmann J."/>
            <person name="Amann R."/>
            <person name="Jetten M.S.M."/>
            <person name="Mascher T."/>
            <person name="Medema M.H."/>
            <person name="Devos D.P."/>
            <person name="Kaster A.-K."/>
            <person name="Ovreas L."/>
            <person name="Rohde M."/>
            <person name="Galperin M.Y."/>
            <person name="Jogler C."/>
        </authorList>
    </citation>
    <scope>NUCLEOTIDE SEQUENCE [LARGE SCALE GENOMIC DNA]</scope>
    <source>
        <strain evidence="4 5">Pla22</strain>
    </source>
</reference>
<feature type="region of interest" description="Disordered" evidence="1">
    <location>
        <begin position="1"/>
        <end position="48"/>
    </location>
</feature>
<evidence type="ECO:0000313" key="4">
    <source>
        <dbReference type="EMBL" id="TWT49667.1"/>
    </source>
</evidence>
<dbReference type="Pfam" id="PF13193">
    <property type="entry name" value="AMP-binding_C"/>
    <property type="match status" value="1"/>
</dbReference>
<feature type="region of interest" description="Disordered" evidence="1">
    <location>
        <begin position="580"/>
        <end position="612"/>
    </location>
</feature>
<dbReference type="EC" id="6.2.1.3" evidence="4"/>
<dbReference type="GO" id="GO:0004467">
    <property type="term" value="F:long-chain fatty acid-CoA ligase activity"/>
    <property type="evidence" value="ECO:0007669"/>
    <property type="project" value="UniProtKB-EC"/>
</dbReference>
<dbReference type="InterPro" id="IPR000873">
    <property type="entry name" value="AMP-dep_synth/lig_dom"/>
</dbReference>
<dbReference type="EMBL" id="SJPI01000003">
    <property type="protein sequence ID" value="TWT49667.1"/>
    <property type="molecule type" value="Genomic_DNA"/>
</dbReference>
<dbReference type="PANTHER" id="PTHR43767">
    <property type="entry name" value="LONG-CHAIN-FATTY-ACID--COA LIGASE"/>
    <property type="match status" value="1"/>
</dbReference>
<keyword evidence="5" id="KW-1185">Reference proteome</keyword>
<evidence type="ECO:0000256" key="1">
    <source>
        <dbReference type="SAM" id="MobiDB-lite"/>
    </source>
</evidence>
<accession>A0A5C5WGJ9</accession>
<feature type="domain" description="AMP-dependent synthetase/ligase" evidence="2">
    <location>
        <begin position="64"/>
        <end position="446"/>
    </location>
</feature>
<dbReference type="PROSITE" id="PS00455">
    <property type="entry name" value="AMP_BINDING"/>
    <property type="match status" value="1"/>
</dbReference>
<feature type="compositionally biased region" description="Basic and acidic residues" evidence="1">
    <location>
        <begin position="580"/>
        <end position="596"/>
    </location>
</feature>
<dbReference type="InterPro" id="IPR050237">
    <property type="entry name" value="ATP-dep_AMP-bd_enzyme"/>
</dbReference>
<name>A0A5C5WGJ9_9BACT</name>
<protein>
    <submittedName>
        <fullName evidence="4">Long-chain-fatty-acid--CoA ligase</fullName>
        <ecNumber evidence="4">6.2.1.3</ecNumber>
    </submittedName>
</protein>
<dbReference type="InterPro" id="IPR025110">
    <property type="entry name" value="AMP-bd_C"/>
</dbReference>
<gene>
    <name evidence="4" type="primary">fadD</name>
    <name evidence="4" type="ORF">Pla22_48650</name>
</gene>
<comment type="caution">
    <text evidence="4">The sequence shown here is derived from an EMBL/GenBank/DDBJ whole genome shotgun (WGS) entry which is preliminary data.</text>
</comment>
<dbReference type="OrthoDB" id="9778383at2"/>
<organism evidence="4 5">
    <name type="scientific">Rubripirellula amarantea</name>
    <dbReference type="NCBI Taxonomy" id="2527999"/>
    <lineage>
        <taxon>Bacteria</taxon>
        <taxon>Pseudomonadati</taxon>
        <taxon>Planctomycetota</taxon>
        <taxon>Planctomycetia</taxon>
        <taxon>Pirellulales</taxon>
        <taxon>Pirellulaceae</taxon>
        <taxon>Rubripirellula</taxon>
    </lineage>
</organism>
<keyword evidence="4" id="KW-0436">Ligase</keyword>
<evidence type="ECO:0000313" key="5">
    <source>
        <dbReference type="Proteomes" id="UP000316598"/>
    </source>
</evidence>
<evidence type="ECO:0000259" key="2">
    <source>
        <dbReference type="Pfam" id="PF00501"/>
    </source>
</evidence>
<dbReference type="Pfam" id="PF00501">
    <property type="entry name" value="AMP-binding"/>
    <property type="match status" value="1"/>
</dbReference>
<dbReference type="InterPro" id="IPR020845">
    <property type="entry name" value="AMP-binding_CS"/>
</dbReference>
<dbReference type="SUPFAM" id="SSF56801">
    <property type="entry name" value="Acetyl-CoA synthetase-like"/>
    <property type="match status" value="1"/>
</dbReference>
<proteinExistence type="predicted"/>
<dbReference type="InterPro" id="IPR042099">
    <property type="entry name" value="ANL_N_sf"/>
</dbReference>
<feature type="compositionally biased region" description="Polar residues" evidence="1">
    <location>
        <begin position="28"/>
        <end position="37"/>
    </location>
</feature>
<dbReference type="Gene3D" id="3.40.50.12780">
    <property type="entry name" value="N-terminal domain of ligase-like"/>
    <property type="match status" value="1"/>
</dbReference>
<sequence>MGFLPLDSPGRDAQPDYNPSKDFPGTLDSLSSSTLPVTHTDDHGQATPRGISTYRGLAAFELLTHAANQVPDRTAIVQGDQAWTYGQLEQLSQQAAAMLTRKGIQPGDRVGILLPNTAEYIIAVNAIWRCEAVAVAISPLMVSSEIESLLKHTDCHWVICLDVLASTITCPSVKLLLVSIREQLSTVNQLGYLWMRRQSIGAWTLVGDERHHGFWRETHATSDAAPQVSFDPAKTPAYILPTGGTTGAAKSVTLTHENMVANAWQQYMWTGQSFGVETMLAVLPFFHSYGMSAIVMAGTAMAATLVSHHRYNTHKTIELLNQFEPTVFHAVPAMLVAMNEKFRSHPLHSRSLKWVISGGASLDAAVADEFAQHSGALVVEGYGLSEASPVTHVGDLFGPPHYGTIGYPLPETACKIASPTHLDQAVAPGSIGELLIRGPQVMQGYWNDQDSTEKAFHNGWLCTGDLAVQHDDGTYEIVGRKKNLIITSGFNVYPSEVEAVLRSAPGVADAAVIGISDDKRGEVVKAFIVATTKAKWDESAVRSWCHDRLSKHKQPRVYELVTGDLPRNFLGKVIHRSLREDSRHDPGVQHPGKDGSADSPVDIPDSKNEVAS</sequence>
<evidence type="ECO:0000259" key="3">
    <source>
        <dbReference type="Pfam" id="PF13193"/>
    </source>
</evidence>
<dbReference type="InterPro" id="IPR045851">
    <property type="entry name" value="AMP-bd_C_sf"/>
</dbReference>
<feature type="domain" description="AMP-binding enzyme C-terminal" evidence="3">
    <location>
        <begin position="496"/>
        <end position="572"/>
    </location>
</feature>
<dbReference type="PANTHER" id="PTHR43767:SF12">
    <property type="entry name" value="AMP-DEPENDENT SYNTHETASE AND LIGASE"/>
    <property type="match status" value="1"/>
</dbReference>
<dbReference type="AlphaFoldDB" id="A0A5C5WGJ9"/>